<keyword evidence="1" id="KW-0479">Metal-binding</keyword>
<feature type="domain" description="Zinc finger DksA/TraR C4-type" evidence="4">
    <location>
        <begin position="47"/>
        <end position="80"/>
    </location>
</feature>
<keyword evidence="3" id="KW-0862">Zinc</keyword>
<evidence type="ECO:0000256" key="2">
    <source>
        <dbReference type="ARBA" id="ARBA00022771"/>
    </source>
</evidence>
<dbReference type="EMBL" id="AUZY01000584">
    <property type="protein sequence ID" value="EQD78313.1"/>
    <property type="molecule type" value="Genomic_DNA"/>
</dbReference>
<evidence type="ECO:0000256" key="1">
    <source>
        <dbReference type="ARBA" id="ARBA00022723"/>
    </source>
</evidence>
<dbReference type="Pfam" id="PF01258">
    <property type="entry name" value="zf-dskA_traR"/>
    <property type="match status" value="1"/>
</dbReference>
<gene>
    <name evidence="5" type="ORF">B1B_00790</name>
</gene>
<dbReference type="PANTHER" id="PTHR33823">
    <property type="entry name" value="RNA POLYMERASE-BINDING TRANSCRIPTION FACTOR DKSA-RELATED"/>
    <property type="match status" value="1"/>
</dbReference>
<dbReference type="PROSITE" id="PS01102">
    <property type="entry name" value="ZF_DKSA_1"/>
    <property type="match status" value="1"/>
</dbReference>
<dbReference type="PROSITE" id="PS51128">
    <property type="entry name" value="ZF_DKSA_2"/>
    <property type="match status" value="1"/>
</dbReference>
<dbReference type="InterPro" id="IPR000962">
    <property type="entry name" value="Znf_DskA_TraR"/>
</dbReference>
<proteinExistence type="predicted"/>
<reference evidence="5" key="2">
    <citation type="journal article" date="2014" name="ISME J.">
        <title>Microbial stratification in low pH oxic and suboxic macroscopic growths along an acid mine drainage.</title>
        <authorList>
            <person name="Mendez-Garcia C."/>
            <person name="Mesa V."/>
            <person name="Sprenger R.R."/>
            <person name="Richter M."/>
            <person name="Diez M.S."/>
            <person name="Solano J."/>
            <person name="Bargiela R."/>
            <person name="Golyshina O.V."/>
            <person name="Manteca A."/>
            <person name="Ramos J.L."/>
            <person name="Gallego J.R."/>
            <person name="Llorente I."/>
            <person name="Martins Dos Santos V.A."/>
            <person name="Jensen O.N."/>
            <person name="Pelaez A.I."/>
            <person name="Sanchez J."/>
            <person name="Ferrer M."/>
        </authorList>
    </citation>
    <scope>NUCLEOTIDE SEQUENCE</scope>
</reference>
<feature type="non-terminal residue" evidence="5">
    <location>
        <position position="1"/>
    </location>
</feature>
<evidence type="ECO:0000256" key="3">
    <source>
        <dbReference type="ARBA" id="ARBA00022833"/>
    </source>
</evidence>
<protein>
    <submittedName>
        <fullName evidence="5">TraR/DksA family transcriptional regulator</fullName>
    </submittedName>
</protein>
<keyword evidence="2" id="KW-0863">Zinc-finger</keyword>
<organism evidence="5">
    <name type="scientific">mine drainage metagenome</name>
    <dbReference type="NCBI Taxonomy" id="410659"/>
    <lineage>
        <taxon>unclassified sequences</taxon>
        <taxon>metagenomes</taxon>
        <taxon>ecological metagenomes</taxon>
    </lineage>
</organism>
<comment type="caution">
    <text evidence="5">The sequence shown here is derived from an EMBL/GenBank/DDBJ whole genome shotgun (WGS) entry which is preliminary data.</text>
</comment>
<reference evidence="5" key="1">
    <citation type="submission" date="2013-08" db="EMBL/GenBank/DDBJ databases">
        <authorList>
            <person name="Mendez C."/>
            <person name="Richter M."/>
            <person name="Ferrer M."/>
            <person name="Sanchez J."/>
        </authorList>
    </citation>
    <scope>NUCLEOTIDE SEQUENCE</scope>
</reference>
<name>T1CAL9_9ZZZZ</name>
<dbReference type="SUPFAM" id="SSF57716">
    <property type="entry name" value="Glucocorticoid receptor-like (DNA-binding domain)"/>
    <property type="match status" value="1"/>
</dbReference>
<sequence length="97" mass="10598">GRTIQYGKRAGDFTQEAHDRLNRGATAQPLRQMVQDVDRALDRLDAGGYGRCEVCDAPIPGERLAVLPWATVCVACKGRERAGPERRQLGAGPARRP</sequence>
<accession>T1CAL9</accession>
<dbReference type="Gene3D" id="1.20.120.910">
    <property type="entry name" value="DksA, coiled-coil domain"/>
    <property type="match status" value="1"/>
</dbReference>
<dbReference type="AlphaFoldDB" id="T1CAL9"/>
<evidence type="ECO:0000259" key="4">
    <source>
        <dbReference type="Pfam" id="PF01258"/>
    </source>
</evidence>
<dbReference type="GO" id="GO:0008270">
    <property type="term" value="F:zinc ion binding"/>
    <property type="evidence" value="ECO:0007669"/>
    <property type="project" value="UniProtKB-KW"/>
</dbReference>
<evidence type="ECO:0000313" key="5">
    <source>
        <dbReference type="EMBL" id="EQD78313.1"/>
    </source>
</evidence>
<dbReference type="PANTHER" id="PTHR33823:SF4">
    <property type="entry name" value="GENERAL STRESS PROTEIN 16O"/>
    <property type="match status" value="1"/>
</dbReference>
<dbReference type="InterPro" id="IPR020458">
    <property type="entry name" value="Znf_DskA_TraR_CS"/>
</dbReference>